<accession>A0A2V1GQV3</accession>
<dbReference type="Gene3D" id="3.90.550.20">
    <property type="match status" value="1"/>
</dbReference>
<dbReference type="RefSeq" id="WP_116688033.1">
    <property type="nucleotide sequence ID" value="NZ_CAWNYD010000007.1"/>
</dbReference>
<dbReference type="EMBL" id="QDDL01000007">
    <property type="protein sequence ID" value="PVZ66669.1"/>
    <property type="molecule type" value="Genomic_DNA"/>
</dbReference>
<comment type="caution">
    <text evidence="1">The sequence shown here is derived from an EMBL/GenBank/DDBJ whole genome shotgun (WGS) entry which is preliminary data.</text>
</comment>
<evidence type="ECO:0008006" key="3">
    <source>
        <dbReference type="Google" id="ProtNLM"/>
    </source>
</evidence>
<name>A0A2V1GQV3_9GAMM</name>
<dbReference type="Proteomes" id="UP000244906">
    <property type="component" value="Unassembled WGS sequence"/>
</dbReference>
<proteinExistence type="predicted"/>
<organism evidence="1 2">
    <name type="scientific">Pelagibaculum spongiae</name>
    <dbReference type="NCBI Taxonomy" id="2080658"/>
    <lineage>
        <taxon>Bacteria</taxon>
        <taxon>Pseudomonadati</taxon>
        <taxon>Pseudomonadota</taxon>
        <taxon>Gammaproteobacteria</taxon>
        <taxon>Oceanospirillales</taxon>
        <taxon>Pelagibaculum</taxon>
    </lineage>
</organism>
<dbReference type="AlphaFoldDB" id="A0A2V1GQV3"/>
<dbReference type="SUPFAM" id="SSF53448">
    <property type="entry name" value="Nucleotide-diphospho-sugar transferases"/>
    <property type="match status" value="1"/>
</dbReference>
<evidence type="ECO:0000313" key="2">
    <source>
        <dbReference type="Proteomes" id="UP000244906"/>
    </source>
</evidence>
<evidence type="ECO:0000313" key="1">
    <source>
        <dbReference type="EMBL" id="PVZ66669.1"/>
    </source>
</evidence>
<gene>
    <name evidence="1" type="ORF">DC094_15480</name>
</gene>
<keyword evidence="2" id="KW-1185">Reference proteome</keyword>
<protein>
    <recommendedName>
        <fullName evidence="3">GT44 domain-containing protein</fullName>
    </recommendedName>
</protein>
<sequence length="482" mass="55031">MANSNRQSKDERGKVIECLVRQLIVSKYRSKIDAATEDGLLVLVKDALANYFNIDEFFSALIVSMKTNFDEQIFSSPILSQEDASKFVKSACYGEESVSFTSDHALLINIFIDVIDILNSVGVGRDAGEGRASGVSIIHRIWLGKIPSEEKILIAMATNVTLCESWKNKSKFESYFWVENSRLKIFFESVLPRRVKVVLIDDLIDGFLKKHPNLKWLQARVKAFILQRRYAFATDILRLMTLYMYGGLYLDFEFRSLRLNDVGKGCGFSFFHDDIYHLPVNFSPSLIGVPGQDDKPAELFHSRETVFSSFSDSAKKVTENKFRDNIHALSFQRVENSAIYIGAPYSEHALSMLKMLEDITVSDIRLIAGRAANAKKIDSVLMPIFHSAFDRNPINFGCFRSNLMLFDGVKCYRWNSSGEVESVLSFTFKLDSRFTFGTECTARDSLFFERSNFVGFYISSMRLVKSINLSWFKRELYRSSEV</sequence>
<dbReference type="InterPro" id="IPR029044">
    <property type="entry name" value="Nucleotide-diphossugar_trans"/>
</dbReference>
<reference evidence="1 2" key="1">
    <citation type="submission" date="2018-04" db="EMBL/GenBank/DDBJ databases">
        <title>Thalassorhabdus spongiae gen. nov., sp. nov., isolated from a marine sponge in South-West Iceland.</title>
        <authorList>
            <person name="Knobloch S."/>
            <person name="Daussin A."/>
            <person name="Johannsson R."/>
            <person name="Marteinsson V.T."/>
        </authorList>
    </citation>
    <scope>NUCLEOTIDE SEQUENCE [LARGE SCALE GENOMIC DNA]</scope>
    <source>
        <strain evidence="1 2">Hp12</strain>
    </source>
</reference>